<dbReference type="Proteomes" id="UP000747110">
    <property type="component" value="Unassembled WGS sequence"/>
</dbReference>
<name>A0A8J4CNZ9_9CHLO</name>
<gene>
    <name evidence="1" type="ORF">Vretifemale_11164</name>
</gene>
<sequence>MKQLPAVALVIASPTSTDIECFEWGWMTDRRLAPHLVHYVKNAYAVKQLLQPAPQIKIAAGKKHASGTKHPEAESRFLRTLVRLAWQVVPRYYPVLSPMVSVPRYCGHRPAASSALTHSRRKKALIN</sequence>
<accession>A0A8J4CNZ9</accession>
<comment type="caution">
    <text evidence="1">The sequence shown here is derived from an EMBL/GenBank/DDBJ whole genome shotgun (WGS) entry which is preliminary data.</text>
</comment>
<proteinExistence type="predicted"/>
<dbReference type="EMBL" id="BNCP01000023">
    <property type="protein sequence ID" value="GIL82257.1"/>
    <property type="molecule type" value="Genomic_DNA"/>
</dbReference>
<dbReference type="OrthoDB" id="336088at2759"/>
<organism evidence="1 2">
    <name type="scientific">Volvox reticuliferus</name>
    <dbReference type="NCBI Taxonomy" id="1737510"/>
    <lineage>
        <taxon>Eukaryota</taxon>
        <taxon>Viridiplantae</taxon>
        <taxon>Chlorophyta</taxon>
        <taxon>core chlorophytes</taxon>
        <taxon>Chlorophyceae</taxon>
        <taxon>CS clade</taxon>
        <taxon>Chlamydomonadales</taxon>
        <taxon>Volvocaceae</taxon>
        <taxon>Volvox</taxon>
    </lineage>
</organism>
<dbReference type="AlphaFoldDB" id="A0A8J4CNZ9"/>
<evidence type="ECO:0000313" key="2">
    <source>
        <dbReference type="Proteomes" id="UP000747110"/>
    </source>
</evidence>
<reference evidence="1" key="1">
    <citation type="journal article" date="2021" name="Proc. Natl. Acad. Sci. U.S.A.">
        <title>Three genomes in the algal genus Volvox reveal the fate of a haploid sex-determining region after a transition to homothallism.</title>
        <authorList>
            <person name="Yamamoto K."/>
            <person name="Hamaji T."/>
            <person name="Kawai-Toyooka H."/>
            <person name="Matsuzaki R."/>
            <person name="Takahashi F."/>
            <person name="Nishimura Y."/>
            <person name="Kawachi M."/>
            <person name="Noguchi H."/>
            <person name="Minakuchi Y."/>
            <person name="Umen J.G."/>
            <person name="Toyoda A."/>
            <person name="Nozaki H."/>
        </authorList>
    </citation>
    <scope>NUCLEOTIDE SEQUENCE</scope>
    <source>
        <strain evidence="1">NIES-3786</strain>
    </source>
</reference>
<keyword evidence="2" id="KW-1185">Reference proteome</keyword>
<protein>
    <submittedName>
        <fullName evidence="1">Uncharacterized protein</fullName>
    </submittedName>
</protein>
<evidence type="ECO:0000313" key="1">
    <source>
        <dbReference type="EMBL" id="GIL82257.1"/>
    </source>
</evidence>